<keyword evidence="4 14" id="KW-0378">Hydrolase</keyword>
<evidence type="ECO:0000259" key="16">
    <source>
        <dbReference type="PROSITE" id="PS51217"/>
    </source>
</evidence>
<dbReference type="EC" id="5.6.2.4" evidence="12"/>
<evidence type="ECO:0000256" key="3">
    <source>
        <dbReference type="ARBA" id="ARBA00022763"/>
    </source>
</evidence>
<keyword evidence="6 17" id="KW-0269">Exonuclease</keyword>
<dbReference type="SUPFAM" id="SSF52540">
    <property type="entry name" value="P-loop containing nucleoside triphosphate hydrolases"/>
    <property type="match status" value="1"/>
</dbReference>
<dbReference type="GO" id="GO:0003677">
    <property type="term" value="F:DNA binding"/>
    <property type="evidence" value="ECO:0007669"/>
    <property type="project" value="UniProtKB-KW"/>
</dbReference>
<feature type="binding site" evidence="14">
    <location>
        <begin position="16"/>
        <end position="23"/>
    </location>
    <ligand>
        <name>ATP</name>
        <dbReference type="ChEBI" id="CHEBI:30616"/>
    </ligand>
</feature>
<dbReference type="PROSITE" id="PS51198">
    <property type="entry name" value="UVRD_HELICASE_ATP_BIND"/>
    <property type="match status" value="1"/>
</dbReference>
<evidence type="ECO:0000256" key="14">
    <source>
        <dbReference type="PROSITE-ProRule" id="PRU00560"/>
    </source>
</evidence>
<protein>
    <recommendedName>
        <fullName evidence="12">DNA 3'-5' helicase</fullName>
        <ecNumber evidence="12">5.6.2.4</ecNumber>
    </recommendedName>
</protein>
<dbReference type="InterPro" id="IPR000212">
    <property type="entry name" value="DNA_helicase_UvrD/REP"/>
</dbReference>
<evidence type="ECO:0000256" key="1">
    <source>
        <dbReference type="ARBA" id="ARBA00022722"/>
    </source>
</evidence>
<reference evidence="17 18" key="1">
    <citation type="submission" date="2019-03" db="EMBL/GenBank/DDBJ databases">
        <title>Genomic Encyclopedia of Archaeal and Bacterial Type Strains, Phase II (KMG-II): from individual species to whole genera.</title>
        <authorList>
            <person name="Goeker M."/>
        </authorList>
    </citation>
    <scope>NUCLEOTIDE SEQUENCE [LARGE SCALE GENOMIC DNA]</scope>
    <source>
        <strain evidence="17 18">DSM 28213</strain>
    </source>
</reference>
<comment type="caution">
    <text evidence="17">The sequence shown here is derived from an EMBL/GenBank/DDBJ whole genome shotgun (WGS) entry which is preliminary data.</text>
</comment>
<evidence type="ECO:0000256" key="11">
    <source>
        <dbReference type="ARBA" id="ARBA00034617"/>
    </source>
</evidence>
<keyword evidence="18" id="KW-1185">Reference proteome</keyword>
<keyword evidence="1" id="KW-0540">Nuclease</keyword>
<dbReference type="OrthoDB" id="9810135at2"/>
<dbReference type="EMBL" id="SOAG01000019">
    <property type="protein sequence ID" value="TDS56583.1"/>
    <property type="molecule type" value="Genomic_DNA"/>
</dbReference>
<dbReference type="InterPro" id="IPR038726">
    <property type="entry name" value="PDDEXK_AddAB-type"/>
</dbReference>
<keyword evidence="10" id="KW-0413">Isomerase</keyword>
<dbReference type="PANTHER" id="PTHR11070:SF67">
    <property type="entry name" value="DNA 3'-5' HELICASE"/>
    <property type="match status" value="1"/>
</dbReference>
<evidence type="ECO:0000256" key="10">
    <source>
        <dbReference type="ARBA" id="ARBA00023235"/>
    </source>
</evidence>
<keyword evidence="9" id="KW-0234">DNA repair</keyword>
<dbReference type="PANTHER" id="PTHR11070">
    <property type="entry name" value="UVRD / RECB / PCRA DNA HELICASE FAMILY MEMBER"/>
    <property type="match status" value="1"/>
</dbReference>
<evidence type="ECO:0000256" key="2">
    <source>
        <dbReference type="ARBA" id="ARBA00022741"/>
    </source>
</evidence>
<sequence length="1055" mass="121842">MPNNQVETPSFSIYNASAGAGKTHTLVKEYLKILLLDKQDDAYKKILAITFTNKAVAEMKIRVISCLYAFSQNDIPQKYEQMLTQILEETALKEDYVRTKSKKIIKNIIHNYASFDISTIDKFTHKVIRSFAFDLDLPISFEVTLDSDELLQEAVDAVVSKAGVDPELTNLLIDFSIDKADNDKSWDISRELKEVGALLLNENSREEIALFAEKKLDDFVRVRDFLRFEIRSITQTTKETGSCLLDLINTNGIDVKSFSRGTFPNHLNYIANDDDKATQRKYLETEDIQINKTAKDKDLIEEYIPQFLEKLGQVYQLYAKRAFYQAFLKNITPLSLLNALGQEMDKIQQEKNILSISQFNAIIHNELQNQPAPFIYERLGERYNHFFIDEFQDTSELQWHNLIPLIDNALAGEDHSQNKGTLMIVGDPKQSIYRWRGGKAEQFIALSKGENPFSNPDKKVISLEKNYRSYSEVIQFNNLFFKCISEKFTHEDYLDLYQNNSSQQINDKRGGYVSLRFLTEGEVEEGKIKEEQYAKATLKAIQKAVAEGFDYSDIVILTRKRHHGVILANYLTENEIPILSSDSLLINNATEVRVIINVLRYLKSESDLEAKVMMLYYIANQQKSENPVAVHDFIDQGLELKKEKVFENWLKENGIDISFDRCRKKSLYEAVENIVKAFLPEKSTISYVLYFLDLVLERTVKNVFGISDFLEYWEENYQKFSIPTPEGKNAVQIMTIHKSKGLEFPVVIFPFAEEDYTRSNRDKLWLNIETEEGLDFPKALVDSKKEVADYGKLARELYEQKEEEFLLDNVNVLYVALTRAEEQLYIISYYNVTDKGELKNNMSSFFLDFLNVQGKFENDEFQYEFGNATRISEKKEREAGSVEIIHSVKKPFDFGQIKIAKREALMWDAQNQKAIEYGNIVHKVMSFIITSKDIDDAVLQALEEGLITEESKEGFTATVTSIVKHAELSEFFEEGNQVFNEKMIIGEKLSNSIPDRVVVNKYGEAFLLDYKTGKEQNKHKEQLMRYEQALQEMGYDVKKKVLLYTGGDHLNIIHL</sequence>
<dbReference type="GO" id="GO:0043138">
    <property type="term" value="F:3'-5' DNA helicase activity"/>
    <property type="evidence" value="ECO:0007669"/>
    <property type="project" value="UniProtKB-EC"/>
</dbReference>
<dbReference type="AlphaFoldDB" id="A0A4R7F0A5"/>
<name>A0A4R7F0A5_9FLAO</name>
<keyword evidence="2 14" id="KW-0547">Nucleotide-binding</keyword>
<evidence type="ECO:0000256" key="5">
    <source>
        <dbReference type="ARBA" id="ARBA00022806"/>
    </source>
</evidence>
<dbReference type="GO" id="GO:0000725">
    <property type="term" value="P:recombinational repair"/>
    <property type="evidence" value="ECO:0007669"/>
    <property type="project" value="TreeGrafter"/>
</dbReference>
<organism evidence="17 18">
    <name type="scientific">Myroides indicus</name>
    <dbReference type="NCBI Taxonomy" id="1323422"/>
    <lineage>
        <taxon>Bacteria</taxon>
        <taxon>Pseudomonadati</taxon>
        <taxon>Bacteroidota</taxon>
        <taxon>Flavobacteriia</taxon>
        <taxon>Flavobacteriales</taxon>
        <taxon>Flavobacteriaceae</taxon>
        <taxon>Myroides</taxon>
    </lineage>
</organism>
<keyword evidence="5 14" id="KW-0347">Helicase</keyword>
<comment type="catalytic activity">
    <reaction evidence="11">
        <text>Couples ATP hydrolysis with the unwinding of duplex DNA by translocating in the 3'-5' direction.</text>
        <dbReference type="EC" id="5.6.2.4"/>
    </reaction>
</comment>
<dbReference type="Pfam" id="PF12705">
    <property type="entry name" value="PDDEXK_1"/>
    <property type="match status" value="1"/>
</dbReference>
<dbReference type="GO" id="GO:0005524">
    <property type="term" value="F:ATP binding"/>
    <property type="evidence" value="ECO:0007669"/>
    <property type="project" value="UniProtKB-UniRule"/>
</dbReference>
<feature type="domain" description="UvrD-like helicase ATP-binding" evidence="15">
    <location>
        <begin position="1"/>
        <end position="470"/>
    </location>
</feature>
<dbReference type="Proteomes" id="UP000295215">
    <property type="component" value="Unassembled WGS sequence"/>
</dbReference>
<evidence type="ECO:0000256" key="7">
    <source>
        <dbReference type="ARBA" id="ARBA00022840"/>
    </source>
</evidence>
<evidence type="ECO:0000256" key="12">
    <source>
        <dbReference type="ARBA" id="ARBA00034808"/>
    </source>
</evidence>
<evidence type="ECO:0000313" key="18">
    <source>
        <dbReference type="Proteomes" id="UP000295215"/>
    </source>
</evidence>
<dbReference type="InterPro" id="IPR027417">
    <property type="entry name" value="P-loop_NTPase"/>
</dbReference>
<keyword evidence="3" id="KW-0227">DNA damage</keyword>
<gene>
    <name evidence="17" type="ORF">C8P70_11919</name>
</gene>
<dbReference type="InterPro" id="IPR011604">
    <property type="entry name" value="PDDEXK-like_dom_sf"/>
</dbReference>
<evidence type="ECO:0000256" key="9">
    <source>
        <dbReference type="ARBA" id="ARBA00023204"/>
    </source>
</evidence>
<dbReference type="GO" id="GO:0005829">
    <property type="term" value="C:cytosol"/>
    <property type="evidence" value="ECO:0007669"/>
    <property type="project" value="TreeGrafter"/>
</dbReference>
<evidence type="ECO:0000256" key="13">
    <source>
        <dbReference type="ARBA" id="ARBA00048988"/>
    </source>
</evidence>
<keyword evidence="8" id="KW-0238">DNA-binding</keyword>
<dbReference type="InterPro" id="IPR014016">
    <property type="entry name" value="UvrD-like_ATP-bd"/>
</dbReference>
<evidence type="ECO:0000256" key="4">
    <source>
        <dbReference type="ARBA" id="ARBA00022801"/>
    </source>
</evidence>
<feature type="domain" description="UvrD-like helicase C-terminal" evidence="16">
    <location>
        <begin position="495"/>
        <end position="741"/>
    </location>
</feature>
<dbReference type="GO" id="GO:0004527">
    <property type="term" value="F:exonuclease activity"/>
    <property type="evidence" value="ECO:0007669"/>
    <property type="project" value="UniProtKB-KW"/>
</dbReference>
<evidence type="ECO:0000256" key="8">
    <source>
        <dbReference type="ARBA" id="ARBA00023125"/>
    </source>
</evidence>
<comment type="catalytic activity">
    <reaction evidence="13">
        <text>ATP + H2O = ADP + phosphate + H(+)</text>
        <dbReference type="Rhea" id="RHEA:13065"/>
        <dbReference type="ChEBI" id="CHEBI:15377"/>
        <dbReference type="ChEBI" id="CHEBI:15378"/>
        <dbReference type="ChEBI" id="CHEBI:30616"/>
        <dbReference type="ChEBI" id="CHEBI:43474"/>
        <dbReference type="ChEBI" id="CHEBI:456216"/>
        <dbReference type="EC" id="5.6.2.4"/>
    </reaction>
</comment>
<dbReference type="Gene3D" id="1.10.3170.10">
    <property type="entry name" value="Recbcd, chain B, domain 2"/>
    <property type="match status" value="1"/>
</dbReference>
<accession>A0A4R7F0A5</accession>
<dbReference type="Gene3D" id="3.40.50.300">
    <property type="entry name" value="P-loop containing nucleotide triphosphate hydrolases"/>
    <property type="match status" value="3"/>
</dbReference>
<evidence type="ECO:0000313" key="17">
    <source>
        <dbReference type="EMBL" id="TDS56583.1"/>
    </source>
</evidence>
<evidence type="ECO:0000256" key="6">
    <source>
        <dbReference type="ARBA" id="ARBA00022839"/>
    </source>
</evidence>
<dbReference type="Pfam" id="PF13361">
    <property type="entry name" value="UvrD_C"/>
    <property type="match status" value="2"/>
</dbReference>
<proteinExistence type="predicted"/>
<dbReference type="RefSeq" id="WP_133712971.1">
    <property type="nucleotide sequence ID" value="NZ_SOAG01000019.1"/>
</dbReference>
<dbReference type="Gene3D" id="3.90.320.10">
    <property type="match status" value="1"/>
</dbReference>
<dbReference type="InterPro" id="IPR014017">
    <property type="entry name" value="DNA_helicase_UvrD-like_C"/>
</dbReference>
<dbReference type="PROSITE" id="PS51217">
    <property type="entry name" value="UVRD_HELICASE_CTER"/>
    <property type="match status" value="1"/>
</dbReference>
<dbReference type="Pfam" id="PF00580">
    <property type="entry name" value="UvrD-helicase"/>
    <property type="match status" value="1"/>
</dbReference>
<evidence type="ECO:0000259" key="15">
    <source>
        <dbReference type="PROSITE" id="PS51198"/>
    </source>
</evidence>
<keyword evidence="7 14" id="KW-0067">ATP-binding</keyword>